<gene>
    <name evidence="2" type="ORF">L1857_28945</name>
</gene>
<evidence type="ECO:0000313" key="2">
    <source>
        <dbReference type="EMBL" id="UQS26546.1"/>
    </source>
</evidence>
<feature type="region of interest" description="Disordered" evidence="1">
    <location>
        <begin position="19"/>
        <end position="38"/>
    </location>
</feature>
<protein>
    <submittedName>
        <fullName evidence="2">DUF6226 family protein</fullName>
    </submittedName>
</protein>
<reference evidence="2" key="1">
    <citation type="submission" date="2022-01" db="EMBL/GenBank/DDBJ databases">
        <title>PSI-footprinting approach for the identification of protein synthesis inhibitor producers.</title>
        <authorList>
            <person name="Handel F."/>
            <person name="Kulik A."/>
            <person name="Wex K.W."/>
            <person name="Berscheid A."/>
            <person name="Saur J.S."/>
            <person name="Winkler A."/>
            <person name="Wibberg D."/>
            <person name="Kalinowski J."/>
            <person name="Broetz-Oesterhelt H."/>
            <person name="Mast Y."/>
        </authorList>
    </citation>
    <scope>NUCLEOTIDE SEQUENCE</scope>
    <source>
        <strain evidence="2">KNN 49.3e</strain>
    </source>
</reference>
<proteinExistence type="predicted"/>
<name>A0ABY4P2G7_9PSEU</name>
<dbReference type="InterPro" id="IPR045773">
    <property type="entry name" value="DUF6226"/>
</dbReference>
<organism evidence="2 3">
    <name type="scientific">Amycolatopsis thermalba</name>
    <dbReference type="NCBI Taxonomy" id="944492"/>
    <lineage>
        <taxon>Bacteria</taxon>
        <taxon>Bacillati</taxon>
        <taxon>Actinomycetota</taxon>
        <taxon>Actinomycetes</taxon>
        <taxon>Pseudonocardiales</taxon>
        <taxon>Pseudonocardiaceae</taxon>
        <taxon>Amycolatopsis</taxon>
    </lineage>
</organism>
<dbReference type="RefSeq" id="WP_116110535.1">
    <property type="nucleotide sequence ID" value="NZ_CP091196.1"/>
</dbReference>
<evidence type="ECO:0000313" key="3">
    <source>
        <dbReference type="Proteomes" id="UP000830158"/>
    </source>
</evidence>
<sequence length="210" mass="22768">MTAEDLRARVAESYARLRMPSWPDPHADPDFPRDEEYSRVTDPGRYRVVHARARVWAEVLGTQPGVSVEALAPGRLGDGERFDRGARITSARPGTLPLLLLEQDAPLAVLHVGVVRPEIAVSVQPDCGCDACDWGSDDLLEAIDEAVTAAIGPFVALHGRGWDAQWHPGGGSSSGTHHERALELCRRLADGEDVPLPDGTEAHVGRSWFS</sequence>
<dbReference type="EMBL" id="CP091196">
    <property type="protein sequence ID" value="UQS26546.1"/>
    <property type="molecule type" value="Genomic_DNA"/>
</dbReference>
<dbReference type="Pfam" id="PF19736">
    <property type="entry name" value="DUF6226"/>
    <property type="match status" value="1"/>
</dbReference>
<dbReference type="Proteomes" id="UP000830158">
    <property type="component" value="Chromosome"/>
</dbReference>
<keyword evidence="3" id="KW-1185">Reference proteome</keyword>
<evidence type="ECO:0000256" key="1">
    <source>
        <dbReference type="SAM" id="MobiDB-lite"/>
    </source>
</evidence>
<feature type="compositionally biased region" description="Basic and acidic residues" evidence="1">
    <location>
        <begin position="25"/>
        <end position="38"/>
    </location>
</feature>
<accession>A0ABY4P2G7</accession>